<dbReference type="AlphaFoldDB" id="A0A3N5AXX7"/>
<protein>
    <submittedName>
        <fullName evidence="2">Uncharacterized protein</fullName>
    </submittedName>
</protein>
<keyword evidence="1" id="KW-1133">Transmembrane helix</keyword>
<organism evidence="2 3">
    <name type="scientific">Thermodesulfitimonas autotrophica</name>
    <dbReference type="NCBI Taxonomy" id="1894989"/>
    <lineage>
        <taxon>Bacteria</taxon>
        <taxon>Bacillati</taxon>
        <taxon>Bacillota</taxon>
        <taxon>Clostridia</taxon>
        <taxon>Thermoanaerobacterales</taxon>
        <taxon>Thermoanaerobacteraceae</taxon>
        <taxon>Thermodesulfitimonas</taxon>
    </lineage>
</organism>
<name>A0A3N5AXX7_9THEO</name>
<keyword evidence="1" id="KW-0812">Transmembrane</keyword>
<evidence type="ECO:0000313" key="2">
    <source>
        <dbReference type="EMBL" id="RPF49859.1"/>
    </source>
</evidence>
<dbReference type="Proteomes" id="UP000282654">
    <property type="component" value="Unassembled WGS sequence"/>
</dbReference>
<evidence type="ECO:0000256" key="1">
    <source>
        <dbReference type="SAM" id="Phobius"/>
    </source>
</evidence>
<keyword evidence="3" id="KW-1185">Reference proteome</keyword>
<feature type="transmembrane region" description="Helical" evidence="1">
    <location>
        <begin position="77"/>
        <end position="99"/>
    </location>
</feature>
<accession>A0A3N5AXX7</accession>
<dbReference type="EMBL" id="RKRE01000001">
    <property type="protein sequence ID" value="RPF49859.1"/>
    <property type="molecule type" value="Genomic_DNA"/>
</dbReference>
<keyword evidence="1" id="KW-0472">Membrane</keyword>
<sequence length="132" mass="13975">MGKVKPPRRCGGGEGVVCPYCGTLADGSGGVCRGCGSDLEPNRTIYDPVSQAWQAGRGWRRLPRAGEPMGGFMRWSLLVTGLFFLLPALFSLVLGVTMWLTRTGSCGPLELAVSALGVAIGSSLCCRALRRK</sequence>
<proteinExistence type="predicted"/>
<gene>
    <name evidence="2" type="ORF">EDD75_0684</name>
</gene>
<dbReference type="RefSeq" id="WP_123927988.1">
    <property type="nucleotide sequence ID" value="NZ_RKRE01000001.1"/>
</dbReference>
<evidence type="ECO:0000313" key="3">
    <source>
        <dbReference type="Proteomes" id="UP000282654"/>
    </source>
</evidence>
<feature type="transmembrane region" description="Helical" evidence="1">
    <location>
        <begin position="111"/>
        <end position="129"/>
    </location>
</feature>
<reference evidence="2 3" key="1">
    <citation type="submission" date="2018-11" db="EMBL/GenBank/DDBJ databases">
        <title>Genomic Encyclopedia of Type Strains, Phase IV (KMG-IV): sequencing the most valuable type-strain genomes for metagenomic binning, comparative biology and taxonomic classification.</title>
        <authorList>
            <person name="Goeker M."/>
        </authorList>
    </citation>
    <scope>NUCLEOTIDE SEQUENCE [LARGE SCALE GENOMIC DNA]</scope>
    <source>
        <strain evidence="2 3">DSM 102936</strain>
    </source>
</reference>
<comment type="caution">
    <text evidence="2">The sequence shown here is derived from an EMBL/GenBank/DDBJ whole genome shotgun (WGS) entry which is preliminary data.</text>
</comment>